<keyword evidence="1 3" id="KW-0808">Transferase</keyword>
<dbReference type="Pfam" id="PF13692">
    <property type="entry name" value="Glyco_trans_1_4"/>
    <property type="match status" value="1"/>
</dbReference>
<dbReference type="GO" id="GO:0016757">
    <property type="term" value="F:glycosyltransferase activity"/>
    <property type="evidence" value="ECO:0007669"/>
    <property type="project" value="TreeGrafter"/>
</dbReference>
<accession>A0A160PG54</accession>
<dbReference type="GO" id="GO:0009103">
    <property type="term" value="P:lipopolysaccharide biosynthetic process"/>
    <property type="evidence" value="ECO:0007669"/>
    <property type="project" value="TreeGrafter"/>
</dbReference>
<protein>
    <submittedName>
        <fullName evidence="3">Group 1 glycosyl transferase</fullName>
    </submittedName>
</protein>
<reference evidence="3 4" key="1">
    <citation type="journal article" date="2016" name="Genome Announc.">
        <title>Complete Genome Sequence of Methylobacterium populi P-1M, Isolated from Pink-Pigmented Household Biofilm.</title>
        <authorList>
            <person name="Morohoshi T."/>
            <person name="Ikeda T."/>
        </authorList>
    </citation>
    <scope>NUCLEOTIDE SEQUENCE [LARGE SCALE GENOMIC DNA]</scope>
    <source>
        <strain evidence="3 4">P-1M</strain>
    </source>
</reference>
<dbReference type="Pfam" id="PF12000">
    <property type="entry name" value="Glyco_trans_4_3"/>
    <property type="match status" value="1"/>
</dbReference>
<name>A0A160PG54_9HYPH</name>
<gene>
    <name evidence="3" type="ORF">MPPM_2618</name>
</gene>
<dbReference type="InterPro" id="IPR022623">
    <property type="entry name" value="Glyco_trans_4"/>
</dbReference>
<dbReference type="AlphaFoldDB" id="A0A160PG54"/>
<proteinExistence type="predicted"/>
<feature type="domain" description="Glycosyl transferase family 4" evidence="2">
    <location>
        <begin position="25"/>
        <end position="192"/>
    </location>
</feature>
<dbReference type="PANTHER" id="PTHR46401">
    <property type="entry name" value="GLYCOSYLTRANSFERASE WBBK-RELATED"/>
    <property type="match status" value="1"/>
</dbReference>
<evidence type="ECO:0000313" key="3">
    <source>
        <dbReference type="EMBL" id="BAU91223.1"/>
    </source>
</evidence>
<dbReference type="EMBL" id="AP014809">
    <property type="protein sequence ID" value="BAU91223.1"/>
    <property type="molecule type" value="Genomic_DNA"/>
</dbReference>
<evidence type="ECO:0000313" key="4">
    <source>
        <dbReference type="Proteomes" id="UP000218288"/>
    </source>
</evidence>
<dbReference type="OrthoDB" id="9793726at2"/>
<dbReference type="Proteomes" id="UP000218288">
    <property type="component" value="Chromosome"/>
</dbReference>
<dbReference type="RefSeq" id="WP_096485418.1">
    <property type="nucleotide sequence ID" value="NZ_AP014809.1"/>
</dbReference>
<dbReference type="Gene3D" id="3.40.50.2000">
    <property type="entry name" value="Glycogen Phosphorylase B"/>
    <property type="match status" value="2"/>
</dbReference>
<sequence length="412" mass="45708">MTDFLFVHNHFPGSFGFLAEALQDRGHRCAAIAGEGAPGLDGLPILRWRPGRKATPGLFPLAHPMETALINATAALRCAIDLRKHGFDPAVVVCHPGRGETLLLNQIFPRARRLAYAPYYRAEGDALGFDPEWTRPPNLEDRLRDRAGNAALAMAYAEAERLVCPTEFQRSLLPPALRAQASVIHEGIDTDVVRYDPDAALRLPNGRVLTKARPVVTFIARQLEPLRGFPTFMRALPRLLEAVPQAEILIVGSDGRRDAAAKGASAQTWKARLLTELDGRLDLERIHFVSRLSHDEILAALSVATAHVAYTYPFSLSRVFLKAMACECLVIASDTAPVREVMRDGVNGIIRNFFDADALAEALIHACRMPERTRPLREAARRTVIERYDRRRHCLPTWLALLTFLADTPARA</sequence>
<dbReference type="PANTHER" id="PTHR46401:SF2">
    <property type="entry name" value="GLYCOSYLTRANSFERASE WBBK-RELATED"/>
    <property type="match status" value="1"/>
</dbReference>
<organism evidence="3 4">
    <name type="scientific">Methylorubrum populi</name>
    <dbReference type="NCBI Taxonomy" id="223967"/>
    <lineage>
        <taxon>Bacteria</taxon>
        <taxon>Pseudomonadati</taxon>
        <taxon>Pseudomonadota</taxon>
        <taxon>Alphaproteobacteria</taxon>
        <taxon>Hyphomicrobiales</taxon>
        <taxon>Methylobacteriaceae</taxon>
        <taxon>Methylorubrum</taxon>
    </lineage>
</organism>
<evidence type="ECO:0000256" key="1">
    <source>
        <dbReference type="ARBA" id="ARBA00022679"/>
    </source>
</evidence>
<evidence type="ECO:0000259" key="2">
    <source>
        <dbReference type="Pfam" id="PF12000"/>
    </source>
</evidence>
<dbReference type="SUPFAM" id="SSF53756">
    <property type="entry name" value="UDP-Glycosyltransferase/glycogen phosphorylase"/>
    <property type="match status" value="1"/>
</dbReference>